<sequence length="992" mass="110825">MRLLPVQFRVRGRNGRRSPMALVGPGQCHFSLGEALLRCRGAEQPLLIVANGTATAALPKGERPLTDAGDGGADTTRYQQWRRGHSVLRGSSRAAKNGDASYPAGNGVPDSEWRVSLLIKLPVKGVPQVPKRQLEGVTPQKAQNTCDAECRVRVPCWKSISPSRWSPTRKGSIKFGWQQPQNFSFTQSAPDMQDEPNDNNLQTPDAPETARTPSPNHLLNCPLIYSEPALTAQCYQTPVSLAPIFAISDTALPQMCLNRKSDSGIASSNAVNEEEAQPGEQATPKSSMYMSDVSFATSIAGGRQSKPSFSTREIREQHQRMQQKYREDTKRERRFTDPVDFEGILNIIGGCSWWQIWIYVLIAMQQIPHAMFNLNVVYMMYAPEHYCEVPGFDDPNDTTVYQWGLKDVQNISFVFPNENGRSGAYLRDSCHYYARPVERYKELRKMPLNEAIQSAWKDSAEKKKCEKYHYRKDVMQETIVTDWNLVCDDYFMKAHAHLFYSFGYLVGCVVGGMASDNFGRKPTVIGFGILSSMFGVFLPYTTYYPMFLFIRFCSAICNEAADLAAYTLCMEITGTRYRAMVGSMLQVPWAMGYALLALIAYIAKSWKSVQVIAAGLHFGAVLLICSLPESPRWLMVKERVNEAEEVIRKACRTPPFPFNLCRINKGSLPSDLELVCHREKRLNKKGKVGMLDLFKTPELRFRTITVCIVFMATALVYYGLVIALSDQSAPGRVLFTGNFFLNNAVAGAIEIPTLFCCVWLMKFGRKKAQMMTLVSGAVSIIIAMIAVISEKFMFALTFMMIGKICIQGAFNILYIFTSELYPTIVRNTAVGVTSMVARFGSGVSSYIALLSINSLPIMPMIIFAIFSLFAGMLVSVLPETSEKPLPETLDDAVTFLRTEQKACYGWGISGPHTRSISLHEQPSAADDLVQEKDEKADVLAKGRKRYPAGSQRRMVSPRTISLPRNESRTDSIFKDIADLSIPERLPEAFGED</sequence>
<dbReference type="PROSITE" id="PS50850">
    <property type="entry name" value="MFS"/>
    <property type="match status" value="1"/>
</dbReference>
<dbReference type="Pfam" id="PF00083">
    <property type="entry name" value="Sugar_tr"/>
    <property type="match status" value="1"/>
</dbReference>
<dbReference type="Gene3D" id="1.20.1250.20">
    <property type="entry name" value="MFS general substrate transporter like domains"/>
    <property type="match status" value="1"/>
</dbReference>
<keyword evidence="2 6" id="KW-0812">Transmembrane</keyword>
<feature type="domain" description="Major facilitator superfamily (MFS) profile" evidence="7">
    <location>
        <begin position="442"/>
        <end position="882"/>
    </location>
</feature>
<feature type="region of interest" description="Disordered" evidence="5">
    <location>
        <begin position="942"/>
        <end position="967"/>
    </location>
</feature>
<proteinExistence type="predicted"/>
<dbReference type="EMBL" id="CATQJL010000316">
    <property type="protein sequence ID" value="CAJ0606957.1"/>
    <property type="molecule type" value="Genomic_DNA"/>
</dbReference>
<dbReference type="SUPFAM" id="SSF103473">
    <property type="entry name" value="MFS general substrate transporter"/>
    <property type="match status" value="1"/>
</dbReference>
<dbReference type="InterPro" id="IPR005828">
    <property type="entry name" value="MFS_sugar_transport-like"/>
</dbReference>
<feature type="transmembrane region" description="Helical" evidence="6">
    <location>
        <begin position="581"/>
        <end position="603"/>
    </location>
</feature>
<feature type="transmembrane region" description="Helical" evidence="6">
    <location>
        <begin position="522"/>
        <end position="540"/>
    </location>
</feature>
<keyword evidence="9" id="KW-1185">Reference proteome</keyword>
<gene>
    <name evidence="8" type="ORF">CYNAS_LOCUS18940</name>
</gene>
<name>A0AA36HB26_CYLNA</name>
<dbReference type="AlphaFoldDB" id="A0AA36HB26"/>
<feature type="transmembrane region" description="Helical" evidence="6">
    <location>
        <begin position="855"/>
        <end position="877"/>
    </location>
</feature>
<dbReference type="PANTHER" id="PTHR24064">
    <property type="entry name" value="SOLUTE CARRIER FAMILY 22 MEMBER"/>
    <property type="match status" value="1"/>
</dbReference>
<feature type="transmembrane region" description="Helical" evidence="6">
    <location>
        <begin position="497"/>
        <end position="515"/>
    </location>
</feature>
<dbReference type="GO" id="GO:0016020">
    <property type="term" value="C:membrane"/>
    <property type="evidence" value="ECO:0007669"/>
    <property type="project" value="UniProtKB-SubCell"/>
</dbReference>
<protein>
    <recommendedName>
        <fullName evidence="7">Major facilitator superfamily (MFS) profile domain-containing protein</fullName>
    </recommendedName>
</protein>
<feature type="region of interest" description="Disordered" evidence="5">
    <location>
        <begin position="85"/>
        <end position="107"/>
    </location>
</feature>
<dbReference type="Proteomes" id="UP001176961">
    <property type="component" value="Unassembled WGS sequence"/>
</dbReference>
<feature type="transmembrane region" description="Helical" evidence="6">
    <location>
        <begin position="828"/>
        <end position="849"/>
    </location>
</feature>
<keyword evidence="3 6" id="KW-1133">Transmembrane helix</keyword>
<evidence type="ECO:0000256" key="4">
    <source>
        <dbReference type="ARBA" id="ARBA00023136"/>
    </source>
</evidence>
<evidence type="ECO:0000259" key="7">
    <source>
        <dbReference type="PROSITE" id="PS50850"/>
    </source>
</evidence>
<comment type="subcellular location">
    <subcellularLocation>
        <location evidence="1">Membrane</location>
        <topology evidence="1">Multi-pass membrane protein</topology>
    </subcellularLocation>
</comment>
<dbReference type="InterPro" id="IPR020846">
    <property type="entry name" value="MFS_dom"/>
</dbReference>
<feature type="region of interest" description="Disordered" evidence="5">
    <location>
        <begin position="183"/>
        <end position="214"/>
    </location>
</feature>
<evidence type="ECO:0000256" key="3">
    <source>
        <dbReference type="ARBA" id="ARBA00022989"/>
    </source>
</evidence>
<dbReference type="InterPro" id="IPR036259">
    <property type="entry name" value="MFS_trans_sf"/>
</dbReference>
<dbReference type="CDD" id="cd17317">
    <property type="entry name" value="MFS_SLC22"/>
    <property type="match status" value="1"/>
</dbReference>
<accession>A0AA36HB26</accession>
<evidence type="ECO:0000256" key="6">
    <source>
        <dbReference type="SAM" id="Phobius"/>
    </source>
</evidence>
<evidence type="ECO:0000313" key="9">
    <source>
        <dbReference type="Proteomes" id="UP001176961"/>
    </source>
</evidence>
<evidence type="ECO:0000256" key="5">
    <source>
        <dbReference type="SAM" id="MobiDB-lite"/>
    </source>
</evidence>
<organism evidence="8 9">
    <name type="scientific">Cylicocyclus nassatus</name>
    <name type="common">Nematode worm</name>
    <dbReference type="NCBI Taxonomy" id="53992"/>
    <lineage>
        <taxon>Eukaryota</taxon>
        <taxon>Metazoa</taxon>
        <taxon>Ecdysozoa</taxon>
        <taxon>Nematoda</taxon>
        <taxon>Chromadorea</taxon>
        <taxon>Rhabditida</taxon>
        <taxon>Rhabditina</taxon>
        <taxon>Rhabditomorpha</taxon>
        <taxon>Strongyloidea</taxon>
        <taxon>Strongylidae</taxon>
        <taxon>Cylicocyclus</taxon>
    </lineage>
</organism>
<feature type="transmembrane region" description="Helical" evidence="6">
    <location>
        <begin position="740"/>
        <end position="761"/>
    </location>
</feature>
<dbReference type="PROSITE" id="PS00216">
    <property type="entry name" value="SUGAR_TRANSPORT_1"/>
    <property type="match status" value="1"/>
</dbReference>
<feature type="transmembrane region" description="Helical" evidence="6">
    <location>
        <begin position="699"/>
        <end position="720"/>
    </location>
</feature>
<feature type="transmembrane region" description="Helical" evidence="6">
    <location>
        <begin position="794"/>
        <end position="816"/>
    </location>
</feature>
<reference evidence="8" key="1">
    <citation type="submission" date="2023-07" db="EMBL/GenBank/DDBJ databases">
        <authorList>
            <consortium name="CYATHOMIX"/>
        </authorList>
    </citation>
    <scope>NUCLEOTIDE SEQUENCE</scope>
    <source>
        <strain evidence="8">N/A</strain>
    </source>
</reference>
<evidence type="ECO:0000256" key="2">
    <source>
        <dbReference type="ARBA" id="ARBA00022692"/>
    </source>
</evidence>
<feature type="region of interest" description="Disordered" evidence="5">
    <location>
        <begin position="267"/>
        <end position="287"/>
    </location>
</feature>
<evidence type="ECO:0000256" key="1">
    <source>
        <dbReference type="ARBA" id="ARBA00004141"/>
    </source>
</evidence>
<feature type="transmembrane region" description="Helical" evidence="6">
    <location>
        <begin position="768"/>
        <end position="788"/>
    </location>
</feature>
<keyword evidence="4 6" id="KW-0472">Membrane</keyword>
<evidence type="ECO:0000313" key="8">
    <source>
        <dbReference type="EMBL" id="CAJ0606957.1"/>
    </source>
</evidence>
<comment type="caution">
    <text evidence="8">The sequence shown here is derived from an EMBL/GenBank/DDBJ whole genome shotgun (WGS) entry which is preliminary data.</text>
</comment>
<dbReference type="GO" id="GO:0022857">
    <property type="term" value="F:transmembrane transporter activity"/>
    <property type="evidence" value="ECO:0007669"/>
    <property type="project" value="InterPro"/>
</dbReference>
<dbReference type="InterPro" id="IPR005829">
    <property type="entry name" value="Sugar_transporter_CS"/>
</dbReference>
<feature type="transmembrane region" description="Helical" evidence="6">
    <location>
        <begin position="609"/>
        <end position="627"/>
    </location>
</feature>